<evidence type="ECO:0000313" key="2">
    <source>
        <dbReference type="EMBL" id="PQJ94695.1"/>
    </source>
</evidence>
<evidence type="ECO:0000256" key="1">
    <source>
        <dbReference type="SAM" id="MobiDB-lite"/>
    </source>
</evidence>
<evidence type="ECO:0000313" key="3">
    <source>
        <dbReference type="Proteomes" id="UP000239936"/>
    </source>
</evidence>
<sequence>MERITIWLDPDDLEALALHDKDWLGTTVKALLKSSLSDKHLISSKGHLSDNYDDSSGKDQDLSGKYDDAGAGFALNATTPVPTELEAKIIAAVKAMIATGGKINRAKISRDCYCDESNVRRVIKKYHLLDAQ</sequence>
<feature type="region of interest" description="Disordered" evidence="1">
    <location>
        <begin position="44"/>
        <end position="63"/>
    </location>
</feature>
<dbReference type="RefSeq" id="WP_105075079.1">
    <property type="nucleotide sequence ID" value="NZ_PPGH01000045.1"/>
</dbReference>
<dbReference type="Proteomes" id="UP000239936">
    <property type="component" value="Unassembled WGS sequence"/>
</dbReference>
<comment type="caution">
    <text evidence="2">The sequence shown here is derived from an EMBL/GenBank/DDBJ whole genome shotgun (WGS) entry which is preliminary data.</text>
</comment>
<dbReference type="EMBL" id="PPGH01000045">
    <property type="protein sequence ID" value="PQJ94695.1"/>
    <property type="molecule type" value="Genomic_DNA"/>
</dbReference>
<organism evidence="2 3">
    <name type="scientific">Chromatium okenii</name>
    <dbReference type="NCBI Taxonomy" id="61644"/>
    <lineage>
        <taxon>Bacteria</taxon>
        <taxon>Pseudomonadati</taxon>
        <taxon>Pseudomonadota</taxon>
        <taxon>Gammaproteobacteria</taxon>
        <taxon>Chromatiales</taxon>
        <taxon>Chromatiaceae</taxon>
        <taxon>Chromatium</taxon>
    </lineage>
</organism>
<name>A0A2S7XLT4_9GAMM</name>
<proteinExistence type="predicted"/>
<protein>
    <submittedName>
        <fullName evidence="2">Uncharacterized protein</fullName>
    </submittedName>
</protein>
<dbReference type="AlphaFoldDB" id="A0A2S7XLT4"/>
<keyword evidence="3" id="KW-1185">Reference proteome</keyword>
<gene>
    <name evidence="2" type="ORF">CXB77_18880</name>
</gene>
<accession>A0A2S7XLT4</accession>
<reference evidence="2 3" key="1">
    <citation type="submission" date="2018-01" db="EMBL/GenBank/DDBJ databases">
        <title>The complete genome sequence of Chromatium okenii LaCa, a purple sulfur bacterium with a turbulent life.</title>
        <authorList>
            <person name="Luedin S.M."/>
            <person name="Liechti N."/>
            <person name="Storelli N."/>
            <person name="Danza F."/>
            <person name="Wittwer M."/>
            <person name="Pothier J.F."/>
            <person name="Tonolla M.A."/>
        </authorList>
    </citation>
    <scope>NUCLEOTIDE SEQUENCE [LARGE SCALE GENOMIC DNA]</scope>
    <source>
        <strain evidence="2 3">LaCa</strain>
    </source>
</reference>